<sequence>MQCEQQNLLSALPSSVAAPHTASMPASFNGLDWSRKIVEAIQQNSARAASEQMQLLQEQRRPY</sequence>
<protein>
    <submittedName>
        <fullName evidence="2">HK1b2</fullName>
    </submittedName>
</protein>
<reference evidence="2" key="2">
    <citation type="journal article" date="2015" name="Data Brief">
        <title>Shoot transcriptome of the giant reed, Arundo donax.</title>
        <authorList>
            <person name="Barrero R.A."/>
            <person name="Guerrero F.D."/>
            <person name="Moolhuijzen P."/>
            <person name="Goolsby J.A."/>
            <person name="Tidwell J."/>
            <person name="Bellgard S.E."/>
            <person name="Bellgard M.I."/>
        </authorList>
    </citation>
    <scope>NUCLEOTIDE SEQUENCE</scope>
    <source>
        <tissue evidence="2">Shoot tissue taken approximately 20 cm above the soil surface</tissue>
    </source>
</reference>
<dbReference type="EMBL" id="GBRH01181641">
    <property type="protein sequence ID" value="JAE16255.1"/>
    <property type="molecule type" value="Transcribed_RNA"/>
</dbReference>
<feature type="region of interest" description="Disordered" evidence="1">
    <location>
        <begin position="1"/>
        <end position="25"/>
    </location>
</feature>
<name>A0A0A9FTQ4_ARUDO</name>
<organism evidence="2">
    <name type="scientific">Arundo donax</name>
    <name type="common">Giant reed</name>
    <name type="synonym">Donax arundinaceus</name>
    <dbReference type="NCBI Taxonomy" id="35708"/>
    <lineage>
        <taxon>Eukaryota</taxon>
        <taxon>Viridiplantae</taxon>
        <taxon>Streptophyta</taxon>
        <taxon>Embryophyta</taxon>
        <taxon>Tracheophyta</taxon>
        <taxon>Spermatophyta</taxon>
        <taxon>Magnoliopsida</taxon>
        <taxon>Liliopsida</taxon>
        <taxon>Poales</taxon>
        <taxon>Poaceae</taxon>
        <taxon>PACMAD clade</taxon>
        <taxon>Arundinoideae</taxon>
        <taxon>Arundineae</taxon>
        <taxon>Arundo</taxon>
    </lineage>
</organism>
<reference evidence="2" key="1">
    <citation type="submission" date="2014-09" db="EMBL/GenBank/DDBJ databases">
        <authorList>
            <person name="Magalhaes I.L.F."/>
            <person name="Oliveira U."/>
            <person name="Santos F.R."/>
            <person name="Vidigal T.H.D.A."/>
            <person name="Brescovit A.D."/>
            <person name="Santos A.J."/>
        </authorList>
    </citation>
    <scope>NUCLEOTIDE SEQUENCE</scope>
    <source>
        <tissue evidence="2">Shoot tissue taken approximately 20 cm above the soil surface</tissue>
    </source>
</reference>
<dbReference type="AlphaFoldDB" id="A0A0A9FTQ4"/>
<accession>A0A0A9FTQ4</accession>
<proteinExistence type="predicted"/>
<evidence type="ECO:0000256" key="1">
    <source>
        <dbReference type="SAM" id="MobiDB-lite"/>
    </source>
</evidence>
<feature type="compositionally biased region" description="Polar residues" evidence="1">
    <location>
        <begin position="1"/>
        <end position="13"/>
    </location>
</feature>
<evidence type="ECO:0000313" key="2">
    <source>
        <dbReference type="EMBL" id="JAE16255.1"/>
    </source>
</evidence>